<protein>
    <submittedName>
        <fullName evidence="1">Uncharacterized protein</fullName>
    </submittedName>
</protein>
<keyword evidence="2" id="KW-1185">Reference proteome</keyword>
<gene>
    <name evidence="1" type="ORF">MRB53_012285</name>
</gene>
<evidence type="ECO:0000313" key="2">
    <source>
        <dbReference type="Proteomes" id="UP001234297"/>
    </source>
</evidence>
<evidence type="ECO:0000313" key="1">
    <source>
        <dbReference type="EMBL" id="KAJ8638018.1"/>
    </source>
</evidence>
<reference evidence="1 2" key="1">
    <citation type="journal article" date="2022" name="Hortic Res">
        <title>A haplotype resolved chromosomal level avocado genome allows analysis of novel avocado genes.</title>
        <authorList>
            <person name="Nath O."/>
            <person name="Fletcher S.J."/>
            <person name="Hayward A."/>
            <person name="Shaw L.M."/>
            <person name="Masouleh A.K."/>
            <person name="Furtado A."/>
            <person name="Henry R.J."/>
            <person name="Mitter N."/>
        </authorList>
    </citation>
    <scope>NUCLEOTIDE SEQUENCE [LARGE SCALE GENOMIC DNA]</scope>
    <source>
        <strain evidence="2">cv. Hass</strain>
    </source>
</reference>
<dbReference type="Proteomes" id="UP001234297">
    <property type="component" value="Chromosome 3"/>
</dbReference>
<proteinExistence type="predicted"/>
<comment type="caution">
    <text evidence="1">The sequence shown here is derived from an EMBL/GenBank/DDBJ whole genome shotgun (WGS) entry which is preliminary data.</text>
</comment>
<sequence>MPASAASNRPEDLIGRLSYAESGAKLKALREVKNQIIGNRTKKISYVKLGAVPRIVDILAASEDDAALLIQSAAALGSFACGVDAGVRAVLDSGAYPHLVRLLSNPDPKVVDAGARSLKMIFQSKLAPKYDLLKEKNMEFFLSLLNSENENVTELAASIITHSCETSTEQKALCDAMVLPRLICLLDGSLGQRDASLDSLATILKNNSEAVSKFVSLNNGRALRAVIELTKDRYPRTRLLACVCLIAIGIASPHHMQELEIKTKLIGILIKLLEEPGRAGDEAPFTLAQLIANKEDLQKLAFGVKAVERLCNFLQKAPLTPPAKRFEGILLALAELCSKLESCRSEFLSLQALNIVLTALKHDCAEVRIAACNCIKSISRSVKNLSAGRFTSETIVAPLVQLLYDPVTSVQVAALHAISNIVVDFTNHKLVFIQNGAVKQLVQLSKSMDSKLRLNAVWALRNLAFLADRIRKDSILQELTISTLASLIYDPEPPIQEQSLALVCNLVDGGVDSIEHVFLEDGVIINAVAKQVWRATTTEVCIQGMYVFSNIATGNELHKEAVMHHLLPQAGGFTQSVIIRFLQGTESQLRTAAVWCIINLTYPESPNVLDRVARLRQAGIISQIKNMVNDPCLDVKYRVRTALEQCTFGNCSISLYLLNGVHWFGFSLAIYWETTVLLLSSDALLSRCKLAMNTLVNLREMISFHVSLFFHMLQLVKALR</sequence>
<accession>A0ACC2LXD8</accession>
<organism evidence="1 2">
    <name type="scientific">Persea americana</name>
    <name type="common">Avocado</name>
    <dbReference type="NCBI Taxonomy" id="3435"/>
    <lineage>
        <taxon>Eukaryota</taxon>
        <taxon>Viridiplantae</taxon>
        <taxon>Streptophyta</taxon>
        <taxon>Embryophyta</taxon>
        <taxon>Tracheophyta</taxon>
        <taxon>Spermatophyta</taxon>
        <taxon>Magnoliopsida</taxon>
        <taxon>Magnoliidae</taxon>
        <taxon>Laurales</taxon>
        <taxon>Lauraceae</taxon>
        <taxon>Persea</taxon>
    </lineage>
</organism>
<dbReference type="EMBL" id="CM056811">
    <property type="protein sequence ID" value="KAJ8638018.1"/>
    <property type="molecule type" value="Genomic_DNA"/>
</dbReference>
<name>A0ACC2LXD8_PERAE</name>